<comment type="caution">
    <text evidence="2">The sequence shown here is derived from an EMBL/GenBank/DDBJ whole genome shotgun (WGS) entry which is preliminary data.</text>
</comment>
<keyword evidence="1" id="KW-0472">Membrane</keyword>
<feature type="transmembrane region" description="Helical" evidence="1">
    <location>
        <begin position="89"/>
        <end position="108"/>
    </location>
</feature>
<evidence type="ECO:0000256" key="1">
    <source>
        <dbReference type="SAM" id="Phobius"/>
    </source>
</evidence>
<dbReference type="Proteomes" id="UP000240429">
    <property type="component" value="Unassembled WGS sequence"/>
</dbReference>
<keyword evidence="3" id="KW-1185">Reference proteome</keyword>
<sequence length="120" mass="13016">MYLARGGGGDPEGWLWALGALALYALISYALAYRARARRGSGHPAHDALHDLKDREEPQTPRQRLVSRTIMLCGGAATGLVAFTTSGVVRVVAVAVTALVAVSVWAYYDHRTENPVARRR</sequence>
<accession>A0A2P8QG36</accession>
<protein>
    <submittedName>
        <fullName evidence="2">Uncharacterized protein</fullName>
    </submittedName>
</protein>
<dbReference type="EMBL" id="PYBJ01000001">
    <property type="protein sequence ID" value="PSM45222.1"/>
    <property type="molecule type" value="Genomic_DNA"/>
</dbReference>
<name>A0A2P8QG36_9ACTN</name>
<evidence type="ECO:0000313" key="2">
    <source>
        <dbReference type="EMBL" id="PSM45222.1"/>
    </source>
</evidence>
<evidence type="ECO:0000313" key="3">
    <source>
        <dbReference type="Proteomes" id="UP000240429"/>
    </source>
</evidence>
<proteinExistence type="predicted"/>
<dbReference type="OrthoDB" id="4230350at2"/>
<keyword evidence="1" id="KW-0812">Transmembrane</keyword>
<organism evidence="2 3">
    <name type="scientific">Streptomyces dioscori</name>
    <dbReference type="NCBI Taxonomy" id="2109333"/>
    <lineage>
        <taxon>Bacteria</taxon>
        <taxon>Bacillati</taxon>
        <taxon>Actinomycetota</taxon>
        <taxon>Actinomycetes</taxon>
        <taxon>Kitasatosporales</taxon>
        <taxon>Streptomycetaceae</taxon>
        <taxon>Streptomyces</taxon>
        <taxon>Streptomyces aurantiacus group</taxon>
    </lineage>
</organism>
<feature type="transmembrane region" description="Helical" evidence="1">
    <location>
        <begin position="13"/>
        <end position="32"/>
    </location>
</feature>
<feature type="transmembrane region" description="Helical" evidence="1">
    <location>
        <begin position="65"/>
        <end position="83"/>
    </location>
</feature>
<gene>
    <name evidence="2" type="ORF">C6Y14_03880</name>
</gene>
<dbReference type="AlphaFoldDB" id="A0A2P8QG36"/>
<keyword evidence="1" id="KW-1133">Transmembrane helix</keyword>
<dbReference type="RefSeq" id="WP_107014979.1">
    <property type="nucleotide sequence ID" value="NZ_KZ679038.1"/>
</dbReference>
<reference evidence="2 3" key="1">
    <citation type="submission" date="2018-03" db="EMBL/GenBank/DDBJ databases">
        <title>Streptomyces dioscori sp. nov., a novel endophytic actinobacterium isolated from bulbil of Dioscorea bulbifera L.</title>
        <authorList>
            <person name="Zhikuan W."/>
        </authorList>
    </citation>
    <scope>NUCLEOTIDE SEQUENCE [LARGE SCALE GENOMIC DNA]</scope>
    <source>
        <strain evidence="2 3">A217</strain>
    </source>
</reference>